<dbReference type="GeneID" id="11261718"/>
<proteinExistence type="predicted"/>
<dbReference type="HOGENOM" id="CLU_1493028_0_0_2"/>
<accession>G4RPI6</accession>
<dbReference type="Proteomes" id="UP000002654">
    <property type="component" value="Chromosome"/>
</dbReference>
<protein>
    <submittedName>
        <fullName evidence="1">Uncharacterized protein</fullName>
    </submittedName>
</protein>
<evidence type="ECO:0000313" key="2">
    <source>
        <dbReference type="Proteomes" id="UP000002654"/>
    </source>
</evidence>
<dbReference type="AlphaFoldDB" id="G4RPI6"/>
<organism evidence="1 2">
    <name type="scientific">Thermoproteus tenax (strain ATCC 35583 / DSM 2078 / JCM 9277 / NBRC 100435 / Kra 1)</name>
    <dbReference type="NCBI Taxonomy" id="768679"/>
    <lineage>
        <taxon>Archaea</taxon>
        <taxon>Thermoproteota</taxon>
        <taxon>Thermoprotei</taxon>
        <taxon>Thermoproteales</taxon>
        <taxon>Thermoproteaceae</taxon>
        <taxon>Thermoproteus</taxon>
    </lineage>
</organism>
<dbReference type="PaxDb" id="768679-TTX_0827"/>
<dbReference type="OrthoDB" id="24321at2157"/>
<dbReference type="RefSeq" id="WP_014126737.1">
    <property type="nucleotide sequence ID" value="NC_016070.1"/>
</dbReference>
<dbReference type="PATRIC" id="fig|768679.9.peg.835"/>
<dbReference type="EMBL" id="FN869859">
    <property type="protein sequence ID" value="CCC81481.1"/>
    <property type="molecule type" value="Genomic_DNA"/>
</dbReference>
<evidence type="ECO:0000313" key="1">
    <source>
        <dbReference type="EMBL" id="CCC81481.1"/>
    </source>
</evidence>
<keyword evidence="2" id="KW-1185">Reference proteome</keyword>
<dbReference type="KEGG" id="ttn:TTX_0827"/>
<dbReference type="eggNOG" id="arCOG05567">
    <property type="taxonomic scope" value="Archaea"/>
</dbReference>
<reference evidence="1 2" key="1">
    <citation type="journal article" date="2011" name="PLoS ONE">
        <title>The complete genome sequence of Thermoproteus tenax: a physiologically versatile member of the Crenarchaeota.</title>
        <authorList>
            <person name="Siebers B."/>
            <person name="Zaparty M."/>
            <person name="Raddatz G."/>
            <person name="Tjaden B."/>
            <person name="Albers S.V."/>
            <person name="Bell S.D."/>
            <person name="Blombach F."/>
            <person name="Kletzin A."/>
            <person name="Kyrpides N."/>
            <person name="Lanz C."/>
            <person name="Plagens A."/>
            <person name="Rampp M."/>
            <person name="Rosinus A."/>
            <person name="von Jan M."/>
            <person name="Makarova K.S."/>
            <person name="Klenk H.P."/>
            <person name="Schuster S.C."/>
            <person name="Hensel R."/>
        </authorList>
    </citation>
    <scope>NUCLEOTIDE SEQUENCE [LARGE SCALE GENOMIC DNA]</scope>
    <source>
        <strain evidence="2">ATCC 35583 / DSM 2078 / JCM 9277 / NBRC 100435 / Kra 1</strain>
    </source>
</reference>
<name>G4RPI6_THETK</name>
<gene>
    <name evidence="1" type="ordered locus">TTX_0827</name>
</gene>
<sequence length="181" mass="20585">MRECEKVGEYVVERGFKVIETKPSLLYVALGNLYISFWCPERDYIFDVDPLELAHQIKLDSSDVLIVVAYRPYLIIDELQSVIDRIHRWYGRDLGVKLIGVSSADLDEGLEEAVGHAMVYKPFKMGLGRDGEDVCPNCARGPLRVYASESLFSTKYRGRVNHIVMGCPLCGLRIRRVEILS</sequence>